<evidence type="ECO:0000313" key="2">
    <source>
        <dbReference type="EMBL" id="MTW05628.1"/>
    </source>
</evidence>
<evidence type="ECO:0008006" key="4">
    <source>
        <dbReference type="Google" id="ProtNLM"/>
    </source>
</evidence>
<dbReference type="OrthoDB" id="8765545at2"/>
<dbReference type="SUPFAM" id="SSF55874">
    <property type="entry name" value="ATPase domain of HSP90 chaperone/DNA topoisomerase II/histidine kinase"/>
    <property type="match status" value="1"/>
</dbReference>
<comment type="caution">
    <text evidence="2">The sequence shown here is derived from an EMBL/GenBank/DDBJ whole genome shotgun (WGS) entry which is preliminary data.</text>
</comment>
<dbReference type="AlphaFoldDB" id="A0A6L6Q8Y7"/>
<dbReference type="Proteomes" id="UP000484015">
    <property type="component" value="Unassembled WGS sequence"/>
</dbReference>
<evidence type="ECO:0000313" key="3">
    <source>
        <dbReference type="Proteomes" id="UP000484015"/>
    </source>
</evidence>
<dbReference type="Pfam" id="PF13589">
    <property type="entry name" value="HATPase_c_3"/>
    <property type="match status" value="1"/>
</dbReference>
<dbReference type="EMBL" id="WNLA01000027">
    <property type="protein sequence ID" value="MTW05628.1"/>
    <property type="molecule type" value="Genomic_DNA"/>
</dbReference>
<proteinExistence type="predicted"/>
<organism evidence="2 3">
    <name type="scientific">Pseudoduganella ginsengisoli</name>
    <dbReference type="NCBI Taxonomy" id="1462440"/>
    <lineage>
        <taxon>Bacteria</taxon>
        <taxon>Pseudomonadati</taxon>
        <taxon>Pseudomonadota</taxon>
        <taxon>Betaproteobacteria</taxon>
        <taxon>Burkholderiales</taxon>
        <taxon>Oxalobacteraceae</taxon>
        <taxon>Telluria group</taxon>
        <taxon>Pseudoduganella</taxon>
    </lineage>
</organism>
<evidence type="ECO:0000256" key="1">
    <source>
        <dbReference type="SAM" id="MobiDB-lite"/>
    </source>
</evidence>
<sequence length="679" mass="76237">MRTDSKMIDASKETETEILEQVKANRTTGEPVRAVLKTDERVFARITDGIYREPASALRELIANAYDADATSVHVITDAPRFSRIIIRDNGHGLTEEALVHVICHIGGSLKRSSEGSEYNVVSPSDRTRSPGGRKLIGKLGIGLFSVSQLTHRLTIVTKVKNENVRRVCEILLMPQRDDQVDAAGTGEEKKYVTGKVQIHTVLATDLSSQGTEITLHEIRPFVRESLQSASLWAAINPEPELKADSDNSDDDEPNLEGNGDDAEDDFVARPVLPTFHIGQVSQREAESLILPAKLPWDKEDSPEAKFRKLLEGLRQLDKGDSRQEKIKLSDVLDTYFRTIWTLSLSIPVSYIDKHPFSLSANSSLDMFALSNKSIRPKPVVIELEEGFNLRDYCSLSTPDNPSEMPFDVYFDGLLLRRPLSFNDDTTSLDAQVGRNLLFVGKIKSDMTSLPAEYSGGPLELEAYYYWQPRIVPSDHNGVMVRIHGASGIMFDDQFFKYQVSEQNRLGQITAEIFVLQGLDSALNIDRESFNIAHPHYQFMRKWVHHSLRQMVSKQKALTKGVRDLELTGGLEEAKVKLDKLVVDRIGRSPQVRTDFVESAQPLDFSGAVMALQRSVVFAPRAAIKPRTKSEKLREALFEEKIKAVADVLRSYGVLDKVDLKTQEEMLQKIVEIFTIDIK</sequence>
<keyword evidence="3" id="KW-1185">Reference proteome</keyword>
<protein>
    <recommendedName>
        <fullName evidence="4">ATP-binding protein</fullName>
    </recommendedName>
</protein>
<gene>
    <name evidence="2" type="ORF">GM668_26475</name>
</gene>
<feature type="compositionally biased region" description="Acidic residues" evidence="1">
    <location>
        <begin position="247"/>
        <end position="264"/>
    </location>
</feature>
<dbReference type="Gene3D" id="3.30.565.10">
    <property type="entry name" value="Histidine kinase-like ATPase, C-terminal domain"/>
    <property type="match status" value="1"/>
</dbReference>
<feature type="region of interest" description="Disordered" evidence="1">
    <location>
        <begin position="240"/>
        <end position="264"/>
    </location>
</feature>
<name>A0A6L6Q8Y7_9BURK</name>
<dbReference type="InterPro" id="IPR036890">
    <property type="entry name" value="HATPase_C_sf"/>
</dbReference>
<reference evidence="2 3" key="1">
    <citation type="submission" date="2019-11" db="EMBL/GenBank/DDBJ databases">
        <title>Type strains purchased from KCTC, JCM and DSMZ.</title>
        <authorList>
            <person name="Lu H."/>
        </authorList>
    </citation>
    <scope>NUCLEOTIDE SEQUENCE [LARGE SCALE GENOMIC DNA]</scope>
    <source>
        <strain evidence="2 3">KCTC 42409</strain>
    </source>
</reference>
<accession>A0A6L6Q8Y7</accession>